<protein>
    <submittedName>
        <fullName evidence="2">Uncharacterized protein</fullName>
    </submittedName>
</protein>
<dbReference type="HOGENOM" id="CLU_2842338_0_0_11"/>
<reference evidence="2 3" key="1">
    <citation type="journal article" date="2003" name="Genome Res.">
        <title>Comparative complete genome sequence analysis of the amino acid replacements responsible for the thermostability of Corynebacterium efficiens.</title>
        <authorList>
            <person name="Nishio Y."/>
            <person name="Nakamura Y."/>
            <person name="Kawarabayasi Y."/>
            <person name="Usuda Y."/>
            <person name="Kimura E."/>
            <person name="Sugimoto S."/>
            <person name="Matsui K."/>
            <person name="Yamagishi A."/>
            <person name="Kikuchi H."/>
            <person name="Ikeo K."/>
            <person name="Gojobori T."/>
        </authorList>
    </citation>
    <scope>NUCLEOTIDE SEQUENCE [LARGE SCALE GENOMIC DNA]</scope>
    <source>
        <strain evidence="3">DSM 44549 / YS-314 / AJ 12310 / JCM 11189 / NBRC 100395</strain>
    </source>
</reference>
<sequence>MVASVRIDTNPALHRRVARMRDKRRFGDPDTHGPTQVMSRETRTPPPGIRRHTTDPRRIGYHHRE</sequence>
<organism evidence="2 3">
    <name type="scientific">Corynebacterium efficiens (strain DSM 44549 / YS-314 / AJ 12310 / JCM 11189 / NBRC 100395)</name>
    <dbReference type="NCBI Taxonomy" id="196164"/>
    <lineage>
        <taxon>Bacteria</taxon>
        <taxon>Bacillati</taxon>
        <taxon>Actinomycetota</taxon>
        <taxon>Actinomycetes</taxon>
        <taxon>Mycobacteriales</taxon>
        <taxon>Corynebacteriaceae</taxon>
        <taxon>Corynebacterium</taxon>
    </lineage>
</organism>
<dbReference type="AlphaFoldDB" id="Q8FRK4"/>
<keyword evidence="3" id="KW-1185">Reference proteome</keyword>
<evidence type="ECO:0000313" key="3">
    <source>
        <dbReference type="Proteomes" id="UP000001409"/>
    </source>
</evidence>
<evidence type="ECO:0000313" key="2">
    <source>
        <dbReference type="EMBL" id="BAC17567.1"/>
    </source>
</evidence>
<dbReference type="KEGG" id="cef:CE0757"/>
<feature type="region of interest" description="Disordered" evidence="1">
    <location>
        <begin position="18"/>
        <end position="65"/>
    </location>
</feature>
<evidence type="ECO:0000256" key="1">
    <source>
        <dbReference type="SAM" id="MobiDB-lite"/>
    </source>
</evidence>
<name>Q8FRK4_COREF</name>
<accession>Q8FRK4</accession>
<proteinExistence type="predicted"/>
<dbReference type="EMBL" id="BA000035">
    <property type="protein sequence ID" value="BAC17567.1"/>
    <property type="molecule type" value="Genomic_DNA"/>
</dbReference>
<dbReference type="Proteomes" id="UP000001409">
    <property type="component" value="Chromosome"/>
</dbReference>